<keyword evidence="5" id="KW-0325">Glycoprotein</keyword>
<evidence type="ECO:0000313" key="6">
    <source>
        <dbReference type="EMBL" id="OTF69335.1"/>
    </source>
</evidence>
<feature type="non-terminal residue" evidence="6">
    <location>
        <position position="1"/>
    </location>
</feature>
<evidence type="ECO:0000313" key="7">
    <source>
        <dbReference type="Proteomes" id="UP000194236"/>
    </source>
</evidence>
<feature type="non-terminal residue" evidence="6">
    <location>
        <position position="568"/>
    </location>
</feature>
<dbReference type="OrthoDB" id="958254at2759"/>
<dbReference type="Proteomes" id="UP000194236">
    <property type="component" value="Unassembled WGS sequence"/>
</dbReference>
<dbReference type="Pfam" id="PF03227">
    <property type="entry name" value="GILT"/>
    <property type="match status" value="2"/>
</dbReference>
<dbReference type="GO" id="GO:0016671">
    <property type="term" value="F:oxidoreductase activity, acting on a sulfur group of donors, disulfide as acceptor"/>
    <property type="evidence" value="ECO:0007669"/>
    <property type="project" value="InterPro"/>
</dbReference>
<dbReference type="EMBL" id="MUJZ01071065">
    <property type="protein sequence ID" value="OTF69335.1"/>
    <property type="molecule type" value="Genomic_DNA"/>
</dbReference>
<evidence type="ECO:0000256" key="1">
    <source>
        <dbReference type="ARBA" id="ARBA00004613"/>
    </source>
</evidence>
<reference evidence="6 7" key="1">
    <citation type="submission" date="2017-03" db="EMBL/GenBank/DDBJ databases">
        <title>Genome Survey of Euroglyphus maynei.</title>
        <authorList>
            <person name="Arlian L.G."/>
            <person name="Morgan M.S."/>
            <person name="Rider S.D."/>
        </authorList>
    </citation>
    <scope>NUCLEOTIDE SEQUENCE [LARGE SCALE GENOMIC DNA]</scope>
    <source>
        <strain evidence="6">Arlian Lab</strain>
        <tissue evidence="6">Whole body</tissue>
    </source>
</reference>
<dbReference type="InterPro" id="IPR004911">
    <property type="entry name" value="Interferon-induced_GILT"/>
</dbReference>
<evidence type="ECO:0000256" key="4">
    <source>
        <dbReference type="ARBA" id="ARBA00022729"/>
    </source>
</evidence>
<accession>A0A1Y3AQ81</accession>
<sequence>QLDIIDERLRITNFITCFVSHLQWPNNVQLIGEDCAKSQLNGGKLPEINGESLKKALENTNELKKKLSKTQITIPWITLDDNVQNNHEAIEDLLQTVCTRYDGHKPDECTTATVDIYYSSYASNSRKFFIEQLIPTFRHIRERIRLNLYPYGPVDKNKTIEEECEMDAERCEANRIHACVLNRYWNQEVLVDNETALWDSKNQTLSFIHCFFKNIANGNSLEGLLQQCENEFLPIPDQINACVLNETESLGYLKKIRQKTIDVVENIPDNIAVIVNGEQISLEESNLQTIVCDELLGEKPMPCHRDKPSKVQVHFHYSAVDPEVTNFIKMNKFYDNYLHMEEIVDIQMIPYVKSSIDYQQLDCPGEEECRISRVHACVMNEFGNNGTHDAFDGQLQVIKFIDCYFSRLPEPDYLSIAQACVESTFHVDYWRSILDCAHSNESIDLLKQFNHEYVAQLLPKIAYVPWITIQDYHSYDAENHFIQTICDSYDGSEKPNECYQQINDKPSIELYYEPKNQRSRNVFITQFNRNRTQIDDLIDSIKPIPISQQNNNGTPECLNDFECVQTYQ</sequence>
<evidence type="ECO:0000256" key="3">
    <source>
        <dbReference type="ARBA" id="ARBA00022525"/>
    </source>
</evidence>
<keyword evidence="7" id="KW-1185">Reference proteome</keyword>
<comment type="caution">
    <text evidence="6">The sequence shown here is derived from an EMBL/GenBank/DDBJ whole genome shotgun (WGS) entry which is preliminary data.</text>
</comment>
<proteinExistence type="inferred from homology"/>
<name>A0A1Y3AQ81_EURMA</name>
<organism evidence="6 7">
    <name type="scientific">Euroglyphus maynei</name>
    <name type="common">Mayne's house dust mite</name>
    <dbReference type="NCBI Taxonomy" id="6958"/>
    <lineage>
        <taxon>Eukaryota</taxon>
        <taxon>Metazoa</taxon>
        <taxon>Ecdysozoa</taxon>
        <taxon>Arthropoda</taxon>
        <taxon>Chelicerata</taxon>
        <taxon>Arachnida</taxon>
        <taxon>Acari</taxon>
        <taxon>Acariformes</taxon>
        <taxon>Sarcoptiformes</taxon>
        <taxon>Astigmata</taxon>
        <taxon>Psoroptidia</taxon>
        <taxon>Analgoidea</taxon>
        <taxon>Pyroglyphidae</taxon>
        <taxon>Pyroglyphinae</taxon>
        <taxon>Euroglyphus</taxon>
    </lineage>
</organism>
<evidence type="ECO:0000256" key="2">
    <source>
        <dbReference type="ARBA" id="ARBA00005679"/>
    </source>
</evidence>
<evidence type="ECO:0000256" key="5">
    <source>
        <dbReference type="ARBA" id="ARBA00023180"/>
    </source>
</evidence>
<gene>
    <name evidence="6" type="ORF">BLA29_003770</name>
</gene>
<dbReference type="GO" id="GO:0005576">
    <property type="term" value="C:extracellular region"/>
    <property type="evidence" value="ECO:0007669"/>
    <property type="project" value="UniProtKB-SubCell"/>
</dbReference>
<comment type="similarity">
    <text evidence="2">Belongs to the GILT family.</text>
</comment>
<keyword evidence="4" id="KW-0732">Signal</keyword>
<comment type="subcellular location">
    <subcellularLocation>
        <location evidence="1">Secreted</location>
    </subcellularLocation>
</comment>
<dbReference type="AlphaFoldDB" id="A0A1Y3AQ81"/>
<dbReference type="PANTHER" id="PTHR13234:SF8">
    <property type="entry name" value="GAMMA-INTERFERON-INDUCIBLE LYSOSOMAL THIOL REDUCTASE"/>
    <property type="match status" value="1"/>
</dbReference>
<dbReference type="PANTHER" id="PTHR13234">
    <property type="entry name" value="GAMMA-INTERFERON INDUCIBLE LYSOSOMAL THIOL REDUCTASE GILT"/>
    <property type="match status" value="1"/>
</dbReference>
<protein>
    <submittedName>
        <fullName evidence="6">Uncharacterized protein</fullName>
    </submittedName>
</protein>
<keyword evidence="3" id="KW-0964">Secreted</keyword>